<feature type="non-terminal residue" evidence="1">
    <location>
        <position position="1"/>
    </location>
</feature>
<sequence>IQIRGLPPGAEVELADRLWRVGLLPSVTHERVRNIIASPLGDDQHLVDALDRAICAEPTLARLPGRFLVTVDGRITARAERPHGVSTPHPGWVEHDAEAVWWTDFVQIARELVDAATEPVTSLGVSGIGPCLLPATADR</sequence>
<name>A0ABW3MR31_9PSEU</name>
<keyword evidence="2" id="KW-1185">Reference proteome</keyword>
<dbReference type="Gene3D" id="3.30.420.40">
    <property type="match status" value="1"/>
</dbReference>
<dbReference type="InterPro" id="IPR043129">
    <property type="entry name" value="ATPase_NBD"/>
</dbReference>
<organism evidence="1 2">
    <name type="scientific">Kibdelosporangium lantanae</name>
    <dbReference type="NCBI Taxonomy" id="1497396"/>
    <lineage>
        <taxon>Bacteria</taxon>
        <taxon>Bacillati</taxon>
        <taxon>Actinomycetota</taxon>
        <taxon>Actinomycetes</taxon>
        <taxon>Pseudonocardiales</taxon>
        <taxon>Pseudonocardiaceae</taxon>
        <taxon>Kibdelosporangium</taxon>
    </lineage>
</organism>
<evidence type="ECO:0000313" key="1">
    <source>
        <dbReference type="EMBL" id="MFD1052447.1"/>
    </source>
</evidence>
<accession>A0ABW3MR31</accession>
<dbReference type="Proteomes" id="UP001597045">
    <property type="component" value="Unassembled WGS sequence"/>
</dbReference>
<dbReference type="SUPFAM" id="SSF53067">
    <property type="entry name" value="Actin-like ATPase domain"/>
    <property type="match status" value="1"/>
</dbReference>
<gene>
    <name evidence="1" type="ORF">ACFQ1S_46105</name>
</gene>
<dbReference type="EMBL" id="JBHTIS010004426">
    <property type="protein sequence ID" value="MFD1052447.1"/>
    <property type="molecule type" value="Genomic_DNA"/>
</dbReference>
<reference evidence="2" key="1">
    <citation type="journal article" date="2019" name="Int. J. Syst. Evol. Microbiol.">
        <title>The Global Catalogue of Microorganisms (GCM) 10K type strain sequencing project: providing services to taxonomists for standard genome sequencing and annotation.</title>
        <authorList>
            <consortium name="The Broad Institute Genomics Platform"/>
            <consortium name="The Broad Institute Genome Sequencing Center for Infectious Disease"/>
            <person name="Wu L."/>
            <person name="Ma J."/>
        </authorList>
    </citation>
    <scope>NUCLEOTIDE SEQUENCE [LARGE SCALE GENOMIC DNA]</scope>
    <source>
        <strain evidence="2">JCM 31486</strain>
    </source>
</reference>
<protein>
    <submittedName>
        <fullName evidence="1">Uncharacterized protein</fullName>
    </submittedName>
</protein>
<comment type="caution">
    <text evidence="1">The sequence shown here is derived from an EMBL/GenBank/DDBJ whole genome shotgun (WGS) entry which is preliminary data.</text>
</comment>
<evidence type="ECO:0000313" key="2">
    <source>
        <dbReference type="Proteomes" id="UP001597045"/>
    </source>
</evidence>
<proteinExistence type="predicted"/>